<accession>A0A0Q9YL90</accession>
<feature type="chain" id="PRO_5043129702" evidence="1">
    <location>
        <begin position="24"/>
        <end position="269"/>
    </location>
</feature>
<dbReference type="Pfam" id="PF07722">
    <property type="entry name" value="Peptidase_C26"/>
    <property type="match status" value="1"/>
</dbReference>
<sequence length="269" mass="30076">MFRLIWSIVISCVLITVGQTAYAQDASEKPLIGILLNDGGKGGYSQYPWYAMRKNYSAVIAKMGGVPVFIGHDVTVADDYLNRLDAIVLPGGDLDSPPSAHKKNQNATVDPKRYPREAIEFKLIQEAYRRDMPVLGICAGMQNMNVALGGTLHNLKASGQTKMEHRHDNREKIQHTIKVEPNSLLYKVVQSKQFGVNSNHRSGINELASRYVVTARAPDGVIEAIEAQNKSFFIGVIWHPEYVLTPQEEKLWKAFIQAAVVYKKEHKKS</sequence>
<dbReference type="EC" id="3.5.1.94" evidence="2"/>
<dbReference type="STRING" id="295108.HT99x_01629"/>
<dbReference type="Proteomes" id="UP000051497">
    <property type="component" value="Unassembled WGS sequence"/>
</dbReference>
<dbReference type="InterPro" id="IPR011697">
    <property type="entry name" value="Peptidase_C26"/>
</dbReference>
<dbReference type="EMBL" id="LKAJ02000001">
    <property type="protein sequence ID" value="MCS5711019.1"/>
    <property type="molecule type" value="Genomic_DNA"/>
</dbReference>
<evidence type="ECO:0000313" key="3">
    <source>
        <dbReference type="EMBL" id="MCS5711019.1"/>
    </source>
</evidence>
<dbReference type="CDD" id="cd01745">
    <property type="entry name" value="GATase1_2"/>
    <property type="match status" value="1"/>
</dbReference>
<dbReference type="PATRIC" id="fig|1590043.3.peg.1662"/>
<dbReference type="PROSITE" id="PS51273">
    <property type="entry name" value="GATASE_TYPE_1"/>
    <property type="match status" value="1"/>
</dbReference>
<dbReference type="EMBL" id="LKAJ01000005">
    <property type="protein sequence ID" value="KRG21452.1"/>
    <property type="molecule type" value="Genomic_DNA"/>
</dbReference>
<reference evidence="3" key="3">
    <citation type="submission" date="2021-06" db="EMBL/GenBank/DDBJ databases">
        <title>Genomic Description and Analysis of Intracellular Bacteria, Candidatus Berkiella cookevillensis and Candidatus Berkiella aquae.</title>
        <authorList>
            <person name="Kidane D.T."/>
            <person name="Mehari Y.T."/>
            <person name="Rice F.C."/>
            <person name="Arivett B.A."/>
            <person name="Farone A.L."/>
            <person name="Berk S.G."/>
            <person name="Farone M.B."/>
        </authorList>
    </citation>
    <scope>NUCLEOTIDE SEQUENCE</scope>
    <source>
        <strain evidence="3">HT99</strain>
    </source>
</reference>
<reference evidence="3" key="2">
    <citation type="journal article" date="2016" name="Genome Announc.">
        <title>Draft Genome Sequences of Two Novel Amoeba-Resistant Intranuclear Bacteria, 'Candidatus Berkiella cookevillensis' and 'Candidatus Berkiella aquae'.</title>
        <authorList>
            <person name="Mehari Y.T."/>
            <person name="Arivett B.A."/>
            <person name="Farone A.L."/>
            <person name="Gunderson J.H."/>
            <person name="Farone M.B."/>
        </authorList>
    </citation>
    <scope>NUCLEOTIDE SEQUENCE</scope>
    <source>
        <strain evidence="3">HT99</strain>
    </source>
</reference>
<evidence type="ECO:0000256" key="1">
    <source>
        <dbReference type="SAM" id="SignalP"/>
    </source>
</evidence>
<dbReference type="RefSeq" id="WP_083482859.1">
    <property type="nucleotide sequence ID" value="NZ_LKAJ02000001.1"/>
</dbReference>
<keyword evidence="1" id="KW-0732">Signal</keyword>
<organism evidence="2">
    <name type="scientific">Candidatus Berkiella aquae</name>
    <dbReference type="NCBI Taxonomy" id="295108"/>
    <lineage>
        <taxon>Bacteria</taxon>
        <taxon>Pseudomonadati</taxon>
        <taxon>Pseudomonadota</taxon>
        <taxon>Gammaproteobacteria</taxon>
        <taxon>Candidatus Berkiellales</taxon>
        <taxon>Candidatus Berkiellaceae</taxon>
        <taxon>Candidatus Berkiella</taxon>
    </lineage>
</organism>
<proteinExistence type="predicted"/>
<keyword evidence="2" id="KW-0378">Hydrolase</keyword>
<dbReference type="AlphaFoldDB" id="A0A0Q9YL90"/>
<dbReference type="SUPFAM" id="SSF52317">
    <property type="entry name" value="Class I glutamine amidotransferase-like"/>
    <property type="match status" value="1"/>
</dbReference>
<dbReference type="PANTHER" id="PTHR43235">
    <property type="entry name" value="GLUTAMINE AMIDOTRANSFERASE PB2B2.05-RELATED"/>
    <property type="match status" value="1"/>
</dbReference>
<feature type="signal peptide" evidence="1">
    <location>
        <begin position="1"/>
        <end position="23"/>
    </location>
</feature>
<dbReference type="InterPro" id="IPR044668">
    <property type="entry name" value="PuuD-like"/>
</dbReference>
<keyword evidence="4" id="KW-1185">Reference proteome</keyword>
<dbReference type="GO" id="GO:0005829">
    <property type="term" value="C:cytosol"/>
    <property type="evidence" value="ECO:0007669"/>
    <property type="project" value="TreeGrafter"/>
</dbReference>
<dbReference type="OrthoDB" id="9813383at2"/>
<reference evidence="2" key="1">
    <citation type="submission" date="2015-09" db="EMBL/GenBank/DDBJ databases">
        <title>Draft Genome Sequences of Two Novel Amoeba-resistant Intranuclear Bacteria, Candidatus Berkiella cookevillensis and Candidatus Berkiella aquae.</title>
        <authorList>
            <person name="Mehari Y.T."/>
            <person name="Arivett B.A."/>
            <person name="Farone A.L."/>
            <person name="Gunderson J.H."/>
            <person name="Farone M.B."/>
        </authorList>
    </citation>
    <scope>NUCLEOTIDE SEQUENCE [LARGE SCALE GENOMIC DNA]</scope>
    <source>
        <strain evidence="2">HT99</strain>
    </source>
</reference>
<gene>
    <name evidence="2" type="primary">puuD_1</name>
    <name evidence="3" type="ORF">HT99x_006220</name>
    <name evidence="2" type="ORF">HT99x_01629</name>
</gene>
<comment type="caution">
    <text evidence="2">The sequence shown here is derived from an EMBL/GenBank/DDBJ whole genome shotgun (WGS) entry which is preliminary data.</text>
</comment>
<dbReference type="Gene3D" id="3.40.50.880">
    <property type="match status" value="1"/>
</dbReference>
<dbReference type="GO" id="GO:0033969">
    <property type="term" value="F:gamma-glutamyl-gamma-aminobutyrate hydrolase activity"/>
    <property type="evidence" value="ECO:0007669"/>
    <property type="project" value="UniProtKB-EC"/>
</dbReference>
<protein>
    <submittedName>
        <fullName evidence="2">Gamma-glutamyl-gamma-aminobutyrate hydrolase PuuD</fullName>
        <ecNumber evidence="2">3.5.1.94</ecNumber>
    </submittedName>
    <submittedName>
        <fullName evidence="3">Gamma-glutamyl-gamma-aminobutyrate hydrolase family protein</fullName>
    </submittedName>
</protein>
<name>A0A0Q9YL90_9GAMM</name>
<dbReference type="InterPro" id="IPR029062">
    <property type="entry name" value="Class_I_gatase-like"/>
</dbReference>
<dbReference type="PANTHER" id="PTHR43235:SF1">
    <property type="entry name" value="GLUTAMINE AMIDOTRANSFERASE PB2B2.05-RELATED"/>
    <property type="match status" value="1"/>
</dbReference>
<evidence type="ECO:0000313" key="4">
    <source>
        <dbReference type="Proteomes" id="UP000051497"/>
    </source>
</evidence>
<evidence type="ECO:0000313" key="2">
    <source>
        <dbReference type="EMBL" id="KRG21452.1"/>
    </source>
</evidence>